<dbReference type="NCBIfam" id="NF047592">
    <property type="entry name" value="LA_1883_fam"/>
    <property type="match status" value="1"/>
</dbReference>
<evidence type="ECO:0000313" key="2">
    <source>
        <dbReference type="Proteomes" id="UP000012099"/>
    </source>
</evidence>
<dbReference type="RefSeq" id="WP_004429214.1">
    <property type="nucleotide sequence ID" value="NZ_AHMH02000068.1"/>
</dbReference>
<evidence type="ECO:0000313" key="1">
    <source>
        <dbReference type="EMBL" id="EMN01035.1"/>
    </source>
</evidence>
<accession>A0ABP2TAB1</accession>
<dbReference type="Proteomes" id="UP000012099">
    <property type="component" value="Unassembled WGS sequence"/>
</dbReference>
<protein>
    <recommendedName>
        <fullName evidence="3">PpiC domain-containing protein</fullName>
    </recommendedName>
</protein>
<keyword evidence="2" id="KW-1185">Reference proteome</keyword>
<sequence>MKQKTLFLTIFSLLCVINCNRDSDVLASFKSGTVTREELRAYYKLRGIEPDPNTASIATQAKIVEEIGIQKIAEANNQNTNIVTKEEYNKIMNFVEPQVVFNDYRKKFSEKLITSGMLEFAFGRILFVKADPDKPQVSEERAKTLFQEIQKLKSDREISEFIAKNTDEIQRKAIGGRLEPHCINCGNDPFTSILKEAAQTKGNFILKQPSDPDPSSISKQTAKDYYIIKVERIEKIYPKKIDKFFQNELDKLKNLALKYVSKEGITEEEKNSAKFYSDLVVNERANQTAEHYGNRFLREAWKNEMDSLKAKSGLKIVDLTPQFIKDLKSETILFEDQKGSKFSFKDLITEFNKIAPILQKRKGSLEEEKNDQLSFYAQIYLPIRISSESKEIQSLKDTKEFKKTLPLLGRSVLFMLIRNRSIDSEVNITEKEIRDTYEAGKLYAYSKPSSANPNERIPEDFGKVRERIKQELVEGKKQSIFQDYLSKLKSENEFKISSESLKAGQI</sequence>
<gene>
    <name evidence="1" type="ORF">LEP1GSC035_3803</name>
</gene>
<dbReference type="EMBL" id="AHMH02000068">
    <property type="protein sequence ID" value="EMN01035.1"/>
    <property type="molecule type" value="Genomic_DNA"/>
</dbReference>
<evidence type="ECO:0008006" key="3">
    <source>
        <dbReference type="Google" id="ProtNLM"/>
    </source>
</evidence>
<dbReference type="InterPro" id="IPR058182">
    <property type="entry name" value="LA_1883-like"/>
</dbReference>
<comment type="caution">
    <text evidence="1">The sequence shown here is derived from an EMBL/GenBank/DDBJ whole genome shotgun (WGS) entry which is preliminary data.</text>
</comment>
<organism evidence="1 2">
    <name type="scientific">Leptospira noguchii str. 2007001578</name>
    <dbReference type="NCBI Taxonomy" id="1049974"/>
    <lineage>
        <taxon>Bacteria</taxon>
        <taxon>Pseudomonadati</taxon>
        <taxon>Spirochaetota</taxon>
        <taxon>Spirochaetia</taxon>
        <taxon>Leptospirales</taxon>
        <taxon>Leptospiraceae</taxon>
        <taxon>Leptospira</taxon>
    </lineage>
</organism>
<reference evidence="1 2" key="1">
    <citation type="submission" date="2013-01" db="EMBL/GenBank/DDBJ databases">
        <authorList>
            <person name="Harkins D.M."/>
            <person name="Durkin A.S."/>
            <person name="Brinkac L.M."/>
            <person name="Haft D.H."/>
            <person name="Selengut J.D."/>
            <person name="Sanka R."/>
            <person name="DePew J."/>
            <person name="Purushe J."/>
            <person name="Whelen A.C."/>
            <person name="Vinetz J.M."/>
            <person name="Sutton G.G."/>
            <person name="Nierman W.C."/>
            <person name="Fouts D.E."/>
        </authorList>
    </citation>
    <scope>NUCLEOTIDE SEQUENCE [LARGE SCALE GENOMIC DNA]</scope>
    <source>
        <strain evidence="1 2">2007001578</strain>
    </source>
</reference>
<name>A0ABP2TAB1_9LEPT</name>
<proteinExistence type="predicted"/>